<gene>
    <name evidence="2" type="ORF">BSU04_31700</name>
</gene>
<proteinExistence type="predicted"/>
<accession>A0A226WUF4</accession>
<keyword evidence="1" id="KW-1133">Transmembrane helix</keyword>
<evidence type="ECO:0000256" key="1">
    <source>
        <dbReference type="SAM" id="Phobius"/>
    </source>
</evidence>
<evidence type="ECO:0000313" key="3">
    <source>
        <dbReference type="Proteomes" id="UP000214720"/>
    </source>
</evidence>
<reference evidence="3" key="1">
    <citation type="submission" date="2017-01" db="EMBL/GenBank/DDBJ databases">
        <title>Genome Analysis of Deinococcus marmoris KOPRI26562.</title>
        <authorList>
            <person name="Kim J.H."/>
            <person name="Oh H.-M."/>
        </authorList>
    </citation>
    <scope>NUCLEOTIDE SEQUENCE [LARGE SCALE GENOMIC DNA]</scope>
    <source>
        <strain evidence="3">PAMC 26633</strain>
    </source>
</reference>
<dbReference type="Proteomes" id="UP000214720">
    <property type="component" value="Unassembled WGS sequence"/>
</dbReference>
<organism evidence="2 3">
    <name type="scientific">Caballeronia sordidicola</name>
    <name type="common">Burkholderia sordidicola</name>
    <dbReference type="NCBI Taxonomy" id="196367"/>
    <lineage>
        <taxon>Bacteria</taxon>
        <taxon>Pseudomonadati</taxon>
        <taxon>Pseudomonadota</taxon>
        <taxon>Betaproteobacteria</taxon>
        <taxon>Burkholderiales</taxon>
        <taxon>Burkholderiaceae</taxon>
        <taxon>Caballeronia</taxon>
    </lineage>
</organism>
<protein>
    <submittedName>
        <fullName evidence="2">Uncharacterized protein</fullName>
    </submittedName>
</protein>
<comment type="caution">
    <text evidence="2">The sequence shown here is derived from an EMBL/GenBank/DDBJ whole genome shotgun (WGS) entry which is preliminary data.</text>
</comment>
<evidence type="ECO:0000313" key="2">
    <source>
        <dbReference type="EMBL" id="OXC74479.1"/>
    </source>
</evidence>
<keyword evidence="1" id="KW-0812">Transmembrane</keyword>
<dbReference type="EMBL" id="MTHB01000210">
    <property type="protein sequence ID" value="OXC74479.1"/>
    <property type="molecule type" value="Genomic_DNA"/>
</dbReference>
<keyword evidence="1" id="KW-0472">Membrane</keyword>
<name>A0A226WUF4_CABSO</name>
<dbReference type="AlphaFoldDB" id="A0A226WUF4"/>
<sequence length="136" mass="15302">MKVQKLLEPGIPDIHFDVTLRLILSLFFLKDVSHPVVLRWRQRTAVVFVHGVLFIGLLASFVLPNRAADELRDVITKCARLQNRLVDAKRKESRNEISGVECDSVPIVLFRMFSIPFCVLINQALSGGSVAGDLFE</sequence>
<feature type="transmembrane region" description="Helical" evidence="1">
    <location>
        <begin position="45"/>
        <end position="63"/>
    </location>
</feature>